<keyword evidence="1" id="KW-0479">Metal-binding</keyword>
<keyword evidence="3" id="KW-0862">Zinc</keyword>
<feature type="domain" description="MYND-type" evidence="5">
    <location>
        <begin position="414"/>
        <end position="458"/>
    </location>
</feature>
<gene>
    <name evidence="6" type="ORF">BD626DRAFT_185070</name>
</gene>
<dbReference type="GO" id="GO:0008270">
    <property type="term" value="F:zinc ion binding"/>
    <property type="evidence" value="ECO:0007669"/>
    <property type="project" value="UniProtKB-KW"/>
</dbReference>
<evidence type="ECO:0000259" key="5">
    <source>
        <dbReference type="PROSITE" id="PS50865"/>
    </source>
</evidence>
<evidence type="ECO:0000256" key="3">
    <source>
        <dbReference type="ARBA" id="ARBA00022833"/>
    </source>
</evidence>
<dbReference type="OrthoDB" id="2958139at2759"/>
<dbReference type="SUPFAM" id="SSF144232">
    <property type="entry name" value="HIT/MYND zinc finger-like"/>
    <property type="match status" value="1"/>
</dbReference>
<protein>
    <recommendedName>
        <fullName evidence="5">MYND-type domain-containing protein</fullName>
    </recommendedName>
</protein>
<evidence type="ECO:0000313" key="7">
    <source>
        <dbReference type="Proteomes" id="UP000320762"/>
    </source>
</evidence>
<evidence type="ECO:0000313" key="6">
    <source>
        <dbReference type="EMBL" id="TRM58400.1"/>
    </source>
</evidence>
<name>A0A550C0U1_9AGAR</name>
<dbReference type="Gene3D" id="6.10.140.2220">
    <property type="match status" value="1"/>
</dbReference>
<comment type="caution">
    <text evidence="6">The sequence shown here is derived from an EMBL/GenBank/DDBJ whole genome shotgun (WGS) entry which is preliminary data.</text>
</comment>
<dbReference type="Proteomes" id="UP000320762">
    <property type="component" value="Unassembled WGS sequence"/>
</dbReference>
<reference evidence="6 7" key="1">
    <citation type="journal article" date="2019" name="New Phytol.">
        <title>Comparative genomics reveals unique wood-decay strategies and fruiting body development in the Schizophyllaceae.</title>
        <authorList>
            <person name="Almasi E."/>
            <person name="Sahu N."/>
            <person name="Krizsan K."/>
            <person name="Balint B."/>
            <person name="Kovacs G.M."/>
            <person name="Kiss B."/>
            <person name="Cseklye J."/>
            <person name="Drula E."/>
            <person name="Henrissat B."/>
            <person name="Nagy I."/>
            <person name="Chovatia M."/>
            <person name="Adam C."/>
            <person name="LaButti K."/>
            <person name="Lipzen A."/>
            <person name="Riley R."/>
            <person name="Grigoriev I.V."/>
            <person name="Nagy L.G."/>
        </authorList>
    </citation>
    <scope>NUCLEOTIDE SEQUENCE [LARGE SCALE GENOMIC DNA]</scope>
    <source>
        <strain evidence="6 7">NL-1724</strain>
    </source>
</reference>
<evidence type="ECO:0000256" key="1">
    <source>
        <dbReference type="ARBA" id="ARBA00022723"/>
    </source>
</evidence>
<organism evidence="6 7">
    <name type="scientific">Schizophyllum amplum</name>
    <dbReference type="NCBI Taxonomy" id="97359"/>
    <lineage>
        <taxon>Eukaryota</taxon>
        <taxon>Fungi</taxon>
        <taxon>Dikarya</taxon>
        <taxon>Basidiomycota</taxon>
        <taxon>Agaricomycotina</taxon>
        <taxon>Agaricomycetes</taxon>
        <taxon>Agaricomycetidae</taxon>
        <taxon>Agaricales</taxon>
        <taxon>Schizophyllaceae</taxon>
        <taxon>Schizophyllum</taxon>
    </lineage>
</organism>
<dbReference type="PROSITE" id="PS50865">
    <property type="entry name" value="ZF_MYND_2"/>
    <property type="match status" value="1"/>
</dbReference>
<dbReference type="EMBL" id="VDMD01000036">
    <property type="protein sequence ID" value="TRM58400.1"/>
    <property type="molecule type" value="Genomic_DNA"/>
</dbReference>
<keyword evidence="7" id="KW-1185">Reference proteome</keyword>
<proteinExistence type="predicted"/>
<evidence type="ECO:0000256" key="4">
    <source>
        <dbReference type="PROSITE-ProRule" id="PRU00134"/>
    </source>
</evidence>
<keyword evidence="2 4" id="KW-0863">Zinc-finger</keyword>
<sequence length="585" mass="65326">MHTYAMAKSAPTQLRDLLRDIVLAEASGRTVPSHIDIIDKIKRLLRSGKPFTALEANPFDLSQEARALRSPPVQDVLVIFEAFGYTARFNDSQSSALAGAISGCLRTQCVAIADWLEFLLPTNGYLDLPLAYHAYVLQPMSQMLAGLFHLKAQLMDALGAVPHLYKILFSLWLHPQPYMTTVPQDVTHQEIYRCTEFAIRDAIRIPGVADATKALDNLAAECALAVVKHRPRRFYKLAVRCIPHLMASGVEQTFVEAHLNAIMLYAAQSLRIPSHPREVVRTIVETLRALQERPDGQTAASYACQILMCIWCSADPGDRRTLVWAVQDGVLPLLLTLGKTHKDEFLAVALRFVSSRTTQVDVLKALCRKGGVEHCSFRAASVCFPYLEGAIAMDLNLQERTFLLNQFFGKTCAYGSCPSKPDESRSNMYRCSKCLHICYCSKECQRADWLVHNKDNQCSRLDIQVLSGNICTLDALFAITCAKSHVCRNAQKLLDELAHPHNAPFTVAFYRINVNLMDMLQTHEIAVHQQGKQEFPETWCLVTATVSQDMAIDREATVRVMDLSLAAFKAYLSESAELLSNPCSM</sequence>
<accession>A0A550C0U1</accession>
<dbReference type="Pfam" id="PF01753">
    <property type="entry name" value="zf-MYND"/>
    <property type="match status" value="1"/>
</dbReference>
<dbReference type="InterPro" id="IPR002893">
    <property type="entry name" value="Znf_MYND"/>
</dbReference>
<evidence type="ECO:0000256" key="2">
    <source>
        <dbReference type="ARBA" id="ARBA00022771"/>
    </source>
</evidence>
<dbReference type="AlphaFoldDB" id="A0A550C0U1"/>